<proteinExistence type="predicted"/>
<name>A0ABS5BL41_9BACT</name>
<dbReference type="Pfam" id="PF07963">
    <property type="entry name" value="N_methyl"/>
    <property type="match status" value="1"/>
</dbReference>
<sequence length="322" mass="34800">MKIRRNGFTLIELLVVIAIIAILIGLLLPAVQKVREAAARMKCQNNLKQLGLAAHNYEGAMGQFPAGATQNLSQWAFSYQAQLLPYVEQDNLRRLVDFTLPLTLGSGGSQTLNPVHQTAAKSPVTLFLCPSDSGPPVYQNNAADWTPNNYMVNMGTGITIQSLANPNDGLVWYTAKLRITDVTDGTSNTLLMAEAIRGNNVQTEPASVPVDPIRQYASFGGQGALLDDATCATSTRWAGNRGSSWLWGREFNVCFTTTHKPNQRTTDCARSGAGFYKAASFHSGGVNVLLCDGSVRFVQEAIDLNTWRAASTRTGGEVPGNF</sequence>
<evidence type="ECO:0000256" key="1">
    <source>
        <dbReference type="SAM" id="Phobius"/>
    </source>
</evidence>
<dbReference type="RefSeq" id="WP_210652556.1">
    <property type="nucleotide sequence ID" value="NZ_JAGKQQ010000001.1"/>
</dbReference>
<dbReference type="SUPFAM" id="SSF54523">
    <property type="entry name" value="Pili subunits"/>
    <property type="match status" value="1"/>
</dbReference>
<keyword evidence="1" id="KW-0812">Transmembrane</keyword>
<dbReference type="Pfam" id="PF07596">
    <property type="entry name" value="SBP_bac_10"/>
    <property type="match status" value="1"/>
</dbReference>
<comment type="caution">
    <text evidence="3">The sequence shown here is derived from an EMBL/GenBank/DDBJ whole genome shotgun (WGS) entry which is preliminary data.</text>
</comment>
<organism evidence="3 4">
    <name type="scientific">Gemmata palustris</name>
    <dbReference type="NCBI Taxonomy" id="2822762"/>
    <lineage>
        <taxon>Bacteria</taxon>
        <taxon>Pseudomonadati</taxon>
        <taxon>Planctomycetota</taxon>
        <taxon>Planctomycetia</taxon>
        <taxon>Gemmatales</taxon>
        <taxon>Gemmataceae</taxon>
        <taxon>Gemmata</taxon>
    </lineage>
</organism>
<keyword evidence="1" id="KW-1133">Transmembrane helix</keyword>
<dbReference type="PANTHER" id="PTHR30093">
    <property type="entry name" value="GENERAL SECRETION PATHWAY PROTEIN G"/>
    <property type="match status" value="1"/>
</dbReference>
<dbReference type="NCBIfam" id="TIGR02532">
    <property type="entry name" value="IV_pilin_GFxxxE"/>
    <property type="match status" value="1"/>
</dbReference>
<evidence type="ECO:0000259" key="2">
    <source>
        <dbReference type="Pfam" id="PF07596"/>
    </source>
</evidence>
<dbReference type="Proteomes" id="UP000676565">
    <property type="component" value="Unassembled WGS sequence"/>
</dbReference>
<dbReference type="InterPro" id="IPR045584">
    <property type="entry name" value="Pilin-like"/>
</dbReference>
<feature type="domain" description="DUF1559" evidence="2">
    <location>
        <begin position="32"/>
        <end position="304"/>
    </location>
</feature>
<protein>
    <submittedName>
        <fullName evidence="3">DUF1559 domain-containing protein</fullName>
    </submittedName>
</protein>
<dbReference type="InterPro" id="IPR027558">
    <property type="entry name" value="Pre_pil_HX9DG_C"/>
</dbReference>
<reference evidence="3 4" key="1">
    <citation type="submission" date="2021-04" db="EMBL/GenBank/DDBJ databases">
        <authorList>
            <person name="Ivanova A."/>
        </authorList>
    </citation>
    <scope>NUCLEOTIDE SEQUENCE [LARGE SCALE GENOMIC DNA]</scope>
    <source>
        <strain evidence="3 4">G18</strain>
    </source>
</reference>
<keyword evidence="1" id="KW-0472">Membrane</keyword>
<keyword evidence="4" id="KW-1185">Reference proteome</keyword>
<dbReference type="InterPro" id="IPR012902">
    <property type="entry name" value="N_methyl_site"/>
</dbReference>
<evidence type="ECO:0000313" key="4">
    <source>
        <dbReference type="Proteomes" id="UP000676565"/>
    </source>
</evidence>
<dbReference type="NCBIfam" id="TIGR04294">
    <property type="entry name" value="pre_pil_HX9DG"/>
    <property type="match status" value="1"/>
</dbReference>
<dbReference type="EMBL" id="JAGKQQ010000001">
    <property type="protein sequence ID" value="MBP3954427.1"/>
    <property type="molecule type" value="Genomic_DNA"/>
</dbReference>
<evidence type="ECO:0000313" key="3">
    <source>
        <dbReference type="EMBL" id="MBP3954427.1"/>
    </source>
</evidence>
<feature type="transmembrane region" description="Helical" evidence="1">
    <location>
        <begin position="7"/>
        <end position="31"/>
    </location>
</feature>
<dbReference type="PANTHER" id="PTHR30093:SF2">
    <property type="entry name" value="TYPE II SECRETION SYSTEM PROTEIN H"/>
    <property type="match status" value="1"/>
</dbReference>
<gene>
    <name evidence="3" type="ORF">J8F10_03870</name>
</gene>
<dbReference type="InterPro" id="IPR011453">
    <property type="entry name" value="DUF1559"/>
</dbReference>
<dbReference type="Gene3D" id="3.30.700.10">
    <property type="entry name" value="Glycoprotein, Type 4 Pilin"/>
    <property type="match status" value="1"/>
</dbReference>
<accession>A0ABS5BL41</accession>